<gene>
    <name evidence="9" type="ORF">GBAG_3579</name>
</gene>
<proteinExistence type="inferred from homology"/>
<keyword evidence="4 6" id="KW-0807">Transducer</keyword>
<evidence type="ECO:0000256" key="2">
    <source>
        <dbReference type="ARBA" id="ARBA00022481"/>
    </source>
</evidence>
<evidence type="ECO:0000256" key="6">
    <source>
        <dbReference type="PROSITE-ProRule" id="PRU00284"/>
    </source>
</evidence>
<evidence type="ECO:0000256" key="7">
    <source>
        <dbReference type="SAM" id="MobiDB-lite"/>
    </source>
</evidence>
<comment type="similarity">
    <text evidence="5">Belongs to the methyl-accepting chemotaxis (MCP) protein family.</text>
</comment>
<dbReference type="InterPro" id="IPR051310">
    <property type="entry name" value="MCP_chemotaxis"/>
</dbReference>
<evidence type="ECO:0000313" key="10">
    <source>
        <dbReference type="Proteomes" id="UP000028653"/>
    </source>
</evidence>
<dbReference type="EMBL" id="JMPI01000061">
    <property type="protein sequence ID" value="KFC77919.1"/>
    <property type="molecule type" value="Genomic_DNA"/>
</dbReference>
<feature type="domain" description="Methyl-accepting transducer" evidence="8">
    <location>
        <begin position="1"/>
        <end position="226"/>
    </location>
</feature>
<comment type="subcellular location">
    <subcellularLocation>
        <location evidence="1">Cell inner membrane</location>
        <topology evidence="1">Multi-pass membrane protein</topology>
    </subcellularLocation>
</comment>
<dbReference type="Gene3D" id="1.10.287.950">
    <property type="entry name" value="Methyl-accepting chemotaxis protein"/>
    <property type="match status" value="1"/>
</dbReference>
<feature type="region of interest" description="Disordered" evidence="7">
    <location>
        <begin position="1"/>
        <end position="21"/>
    </location>
</feature>
<dbReference type="SUPFAM" id="SSF58104">
    <property type="entry name" value="Methyl-accepting chemotaxis protein (MCP) signaling domain"/>
    <property type="match status" value="1"/>
</dbReference>
<keyword evidence="3" id="KW-0145">Chemotaxis</keyword>
<keyword evidence="2" id="KW-0488">Methylation</keyword>
<keyword evidence="9" id="KW-0675">Receptor</keyword>
<reference evidence="9 10" key="1">
    <citation type="submission" date="2014-05" db="EMBL/GenBank/DDBJ databases">
        <title>ATOL: Assembling a taxonomically balanced genome-scale reconstruction of the evolutionary history of the Enterobacteriaceae.</title>
        <authorList>
            <person name="Plunkett G.III."/>
            <person name="Neeno-Eckwall E.C."/>
            <person name="Glasner J.D."/>
            <person name="Perna N.T."/>
        </authorList>
    </citation>
    <scope>NUCLEOTIDE SEQUENCE [LARGE SCALE GENOMIC DNA]</scope>
    <source>
        <strain evidence="9 10">ATCC 33320</strain>
    </source>
</reference>
<dbReference type="InterPro" id="IPR004090">
    <property type="entry name" value="Chemotax_Me-accpt_rcpt"/>
</dbReference>
<dbReference type="STRING" id="1006004.GBAG_3579"/>
<evidence type="ECO:0000256" key="5">
    <source>
        <dbReference type="ARBA" id="ARBA00029447"/>
    </source>
</evidence>
<dbReference type="eggNOG" id="COG0840">
    <property type="taxonomic scope" value="Bacteria"/>
</dbReference>
<keyword evidence="10" id="KW-1185">Reference proteome</keyword>
<accession>A0A085G2H4</accession>
<comment type="caution">
    <text evidence="9">The sequence shown here is derived from an EMBL/GenBank/DDBJ whole genome shotgun (WGS) entry which is preliminary data.</text>
</comment>
<organism evidence="9 10">
    <name type="scientific">Buttiauxella agrestis ATCC 33320</name>
    <dbReference type="NCBI Taxonomy" id="1006004"/>
    <lineage>
        <taxon>Bacteria</taxon>
        <taxon>Pseudomonadati</taxon>
        <taxon>Pseudomonadota</taxon>
        <taxon>Gammaproteobacteria</taxon>
        <taxon>Enterobacterales</taxon>
        <taxon>Enterobacteriaceae</taxon>
        <taxon>Buttiauxella</taxon>
    </lineage>
</organism>
<sequence length="240" mass="25171">MRSGSEALAQGNVELNERTRQSVENVQQTVTTMSQMAVSVQNNSETAAAADKLSSSASQAAAHGGKAMETVVTTMDDIADSTQRIGSITSLINDIAFQTNILALNAAVEAARAGEQGKGFAVVAGEVRNLAQRSATAANDIRKLIDASASKVQSGTIQVHEAGRTMNDIVEQVRNVTQLLGQISLATSEQAEGLSDLTRAVAELDAITQKNAALVEESAEVSAMVKHRATRLEDAVTVLH</sequence>
<dbReference type="FunFam" id="1.10.287.950:FF:000001">
    <property type="entry name" value="Methyl-accepting chemotaxis sensory transducer"/>
    <property type="match status" value="1"/>
</dbReference>
<dbReference type="PANTHER" id="PTHR43531">
    <property type="entry name" value="PROTEIN ICFG"/>
    <property type="match status" value="1"/>
</dbReference>
<protein>
    <submittedName>
        <fullName evidence="9">Aerotaxis sensor receptor protein</fullName>
    </submittedName>
</protein>
<evidence type="ECO:0000259" key="8">
    <source>
        <dbReference type="PROSITE" id="PS50111"/>
    </source>
</evidence>
<dbReference type="GO" id="GO:0007165">
    <property type="term" value="P:signal transduction"/>
    <property type="evidence" value="ECO:0007669"/>
    <property type="project" value="UniProtKB-KW"/>
</dbReference>
<dbReference type="GO" id="GO:0005886">
    <property type="term" value="C:plasma membrane"/>
    <property type="evidence" value="ECO:0007669"/>
    <property type="project" value="UniProtKB-SubCell"/>
</dbReference>
<evidence type="ECO:0000256" key="4">
    <source>
        <dbReference type="ARBA" id="ARBA00023224"/>
    </source>
</evidence>
<evidence type="ECO:0000313" key="9">
    <source>
        <dbReference type="EMBL" id="KFC77919.1"/>
    </source>
</evidence>
<evidence type="ECO:0000256" key="3">
    <source>
        <dbReference type="ARBA" id="ARBA00022500"/>
    </source>
</evidence>
<dbReference type="Pfam" id="PF00015">
    <property type="entry name" value="MCPsignal"/>
    <property type="match status" value="1"/>
</dbReference>
<name>A0A085G2H4_9ENTR</name>
<dbReference type="PRINTS" id="PR00260">
    <property type="entry name" value="CHEMTRNSDUCR"/>
</dbReference>
<dbReference type="AlphaFoldDB" id="A0A085G2H4"/>
<dbReference type="PANTHER" id="PTHR43531:SF7">
    <property type="entry name" value="AEROTAXIS RECEPTOR"/>
    <property type="match status" value="1"/>
</dbReference>
<dbReference type="Proteomes" id="UP000028653">
    <property type="component" value="Unassembled WGS sequence"/>
</dbReference>
<dbReference type="GO" id="GO:0006935">
    <property type="term" value="P:chemotaxis"/>
    <property type="evidence" value="ECO:0007669"/>
    <property type="project" value="UniProtKB-KW"/>
</dbReference>
<dbReference type="SMART" id="SM00283">
    <property type="entry name" value="MA"/>
    <property type="match status" value="1"/>
</dbReference>
<dbReference type="PROSITE" id="PS50111">
    <property type="entry name" value="CHEMOTAXIS_TRANSDUC_2"/>
    <property type="match status" value="1"/>
</dbReference>
<dbReference type="InterPro" id="IPR004089">
    <property type="entry name" value="MCPsignal_dom"/>
</dbReference>
<evidence type="ECO:0000256" key="1">
    <source>
        <dbReference type="ARBA" id="ARBA00004429"/>
    </source>
</evidence>
<dbReference type="GO" id="GO:0004888">
    <property type="term" value="F:transmembrane signaling receptor activity"/>
    <property type="evidence" value="ECO:0007669"/>
    <property type="project" value="InterPro"/>
</dbReference>